<feature type="region of interest" description="Disordered" evidence="1">
    <location>
        <begin position="346"/>
        <end position="374"/>
    </location>
</feature>
<feature type="region of interest" description="Disordered" evidence="1">
    <location>
        <begin position="484"/>
        <end position="606"/>
    </location>
</feature>
<dbReference type="CDD" id="cd06257">
    <property type="entry name" value="DnaJ"/>
    <property type="match status" value="1"/>
</dbReference>
<feature type="compositionally biased region" description="Polar residues" evidence="1">
    <location>
        <begin position="354"/>
        <end position="367"/>
    </location>
</feature>
<sequence>MSAYVTAHEVLTSPSYSDDDVTQWILRIWRELATEPASLTLSSMPPAPISHYSNPSTLQMAALQLFGDKSAVSRNNRSSMEYRLRITDATSLKRRYRQIVLRVHPDKNASAHAAEAFQLVQSCFEYAVSAGSGVTEWTWRQPLGETTRIDEQTAENADDMHVGSVASLPSSLFSSSACSISCTRQSERSSPVSSSSVHGSQSASRVGGGKQRKAAQASPTMRGAKETAAAAVPPATATTVPEPPTLFFPSNAEPSSARMDSLNARLSGNQKKSSFQAPPPPPPLVFGYEDQEEEAASASSECAVPLPSLSGRDARGSLCHNPQLLRDAYFPSTASKDPCHLFHRRGMSEGGQDETWNTASRGPSNAPASERAAEPVFSTVVPPPPPVFDSPPSSPSTAATHKAHAELCAVKVARPLRQRPGLPTLAELLAQLDEEDEMEELDERRSTPLQRNRSSVCADQLQPLSSSFYRDSIFLSDTLQTRRTSLRGHTRHRRAKEPDGGRAPQVGRGVSGVSEKCAFPSNEHKTRPTQRRDAWEAVQLPPSSRALAPETTFGEAHPRDEAATHLSTRDAEHERFHAPSSKVRSRRAGGGVRAKSHGGAWPESSGTAFERCACGLAGRGQCFLCE</sequence>
<feature type="compositionally biased region" description="Low complexity" evidence="1">
    <location>
        <begin position="187"/>
        <end position="205"/>
    </location>
</feature>
<reference evidence="2 3" key="1">
    <citation type="journal article" date="2015" name="PLoS Pathog.">
        <title>Leptomonas seymouri: Adaptations to the Dixenous Life Cycle Analyzed by Genome Sequencing, Transcriptome Profiling and Co-infection with Leishmania donovani.</title>
        <authorList>
            <person name="Kraeva N."/>
            <person name="Butenko A."/>
            <person name="Hlavacova J."/>
            <person name="Kostygov A."/>
            <person name="Myskova J."/>
            <person name="Grybchuk D."/>
            <person name="Lestinova T."/>
            <person name="Votypka J."/>
            <person name="Volf P."/>
            <person name="Opperdoes F."/>
            <person name="Flegontov P."/>
            <person name="Lukes J."/>
            <person name="Yurchenko V."/>
        </authorList>
    </citation>
    <scope>NUCLEOTIDE SEQUENCE [LARGE SCALE GENOMIC DNA]</scope>
    <source>
        <strain evidence="2 3">ATCC 30220</strain>
    </source>
</reference>
<dbReference type="EMBL" id="LJSK01000023">
    <property type="protein sequence ID" value="KPI89477.1"/>
    <property type="molecule type" value="Genomic_DNA"/>
</dbReference>
<dbReference type="AlphaFoldDB" id="A0A0N0P8F9"/>
<evidence type="ECO:0008006" key="4">
    <source>
        <dbReference type="Google" id="ProtNLM"/>
    </source>
</evidence>
<name>A0A0N0P8F9_LEPSE</name>
<protein>
    <recommendedName>
        <fullName evidence="4">J domain-containing protein</fullName>
    </recommendedName>
</protein>
<dbReference type="Proteomes" id="UP000038009">
    <property type="component" value="Unassembled WGS sequence"/>
</dbReference>
<feature type="compositionally biased region" description="Polar residues" evidence="1">
    <location>
        <begin position="264"/>
        <end position="276"/>
    </location>
</feature>
<dbReference type="OMA" id="GRCFLCE"/>
<accession>A0A0N0P8F9</accession>
<dbReference type="OrthoDB" id="10250354at2759"/>
<dbReference type="Gene3D" id="1.10.287.110">
    <property type="entry name" value="DnaJ domain"/>
    <property type="match status" value="1"/>
</dbReference>
<comment type="caution">
    <text evidence="2">The sequence shown here is derived from an EMBL/GenBank/DDBJ whole genome shotgun (WGS) entry which is preliminary data.</text>
</comment>
<dbReference type="InterPro" id="IPR036869">
    <property type="entry name" value="J_dom_sf"/>
</dbReference>
<dbReference type="SUPFAM" id="SSF46565">
    <property type="entry name" value="Chaperone J-domain"/>
    <property type="match status" value="1"/>
</dbReference>
<feature type="compositionally biased region" description="Basic and acidic residues" evidence="1">
    <location>
        <begin position="556"/>
        <end position="577"/>
    </location>
</feature>
<keyword evidence="3" id="KW-1185">Reference proteome</keyword>
<feature type="compositionally biased region" description="Low complexity" evidence="1">
    <location>
        <begin position="226"/>
        <end position="240"/>
    </location>
</feature>
<feature type="compositionally biased region" description="Basic and acidic residues" evidence="1">
    <location>
        <begin position="522"/>
        <end position="535"/>
    </location>
</feature>
<feature type="compositionally biased region" description="Basic residues" evidence="1">
    <location>
        <begin position="484"/>
        <end position="495"/>
    </location>
</feature>
<proteinExistence type="predicted"/>
<evidence type="ECO:0000256" key="1">
    <source>
        <dbReference type="SAM" id="MobiDB-lite"/>
    </source>
</evidence>
<feature type="region of interest" description="Disordered" evidence="1">
    <location>
        <begin position="187"/>
        <end position="304"/>
    </location>
</feature>
<gene>
    <name evidence="2" type="ORF">ABL78_1441</name>
</gene>
<dbReference type="VEuPathDB" id="TriTrypDB:Lsey_0023_0340"/>
<evidence type="ECO:0000313" key="3">
    <source>
        <dbReference type="Proteomes" id="UP000038009"/>
    </source>
</evidence>
<organism evidence="2 3">
    <name type="scientific">Leptomonas seymouri</name>
    <dbReference type="NCBI Taxonomy" id="5684"/>
    <lineage>
        <taxon>Eukaryota</taxon>
        <taxon>Discoba</taxon>
        <taxon>Euglenozoa</taxon>
        <taxon>Kinetoplastea</taxon>
        <taxon>Metakinetoplastina</taxon>
        <taxon>Trypanosomatida</taxon>
        <taxon>Trypanosomatidae</taxon>
        <taxon>Leishmaniinae</taxon>
        <taxon>Leptomonas</taxon>
    </lineage>
</organism>
<dbReference type="InterPro" id="IPR001623">
    <property type="entry name" value="DnaJ_domain"/>
</dbReference>
<evidence type="ECO:0000313" key="2">
    <source>
        <dbReference type="EMBL" id="KPI89477.1"/>
    </source>
</evidence>